<protein>
    <recommendedName>
        <fullName evidence="2">DUF7730 domain-containing protein</fullName>
    </recommendedName>
</protein>
<dbReference type="InterPro" id="IPR056632">
    <property type="entry name" value="DUF7730"/>
</dbReference>
<sequence length="291" mass="32476">MRTRSMGTIESEDLESTSSDSSGLGTIESEDLQSTSSDSSGLGTIEPEDLESTSSVSSGLGSSTAAAGAAKPEITCSKPSPFFKLPAEIRTRIYQLVLKPRRATRVRRRARKPIFKSTTRSGKDIRANTDPGDLGRVFGATAFSLPSTCRQIYLESVSIYYRERSFFAFNSRFFHNFLAAIGPSNANLITIVYILDRDWCRAVTFRSLADLEGLKQIRRVGWTFDWPKYDTHEYILPASSLQDLVVLDANMKEAWSLTLCCRDRTVADREKCEAKNGSFDCWVNDIPTDEQ</sequence>
<keyword evidence="4" id="KW-1185">Reference proteome</keyword>
<evidence type="ECO:0000313" key="3">
    <source>
        <dbReference type="EMBL" id="SLM40129.1"/>
    </source>
</evidence>
<proteinExistence type="predicted"/>
<dbReference type="AlphaFoldDB" id="A0A1W5DB75"/>
<dbReference type="PANTHER" id="PTHR38790">
    <property type="entry name" value="2EXR DOMAIN-CONTAINING PROTEIN-RELATED"/>
    <property type="match status" value="1"/>
</dbReference>
<feature type="compositionally biased region" description="Low complexity" evidence="1">
    <location>
        <begin position="16"/>
        <end position="44"/>
    </location>
</feature>
<dbReference type="EMBL" id="FWEW01003623">
    <property type="protein sequence ID" value="SLM40129.1"/>
    <property type="molecule type" value="Genomic_DNA"/>
</dbReference>
<evidence type="ECO:0000256" key="1">
    <source>
        <dbReference type="SAM" id="MobiDB-lite"/>
    </source>
</evidence>
<evidence type="ECO:0000259" key="2">
    <source>
        <dbReference type="Pfam" id="PF24864"/>
    </source>
</evidence>
<feature type="region of interest" description="Disordered" evidence="1">
    <location>
        <begin position="1"/>
        <end position="72"/>
    </location>
</feature>
<name>A0A1W5DB75_9LECA</name>
<feature type="domain" description="DUF7730" evidence="2">
    <location>
        <begin position="79"/>
        <end position="190"/>
    </location>
</feature>
<organism evidence="3 4">
    <name type="scientific">Lasallia pustulata</name>
    <dbReference type="NCBI Taxonomy" id="136370"/>
    <lineage>
        <taxon>Eukaryota</taxon>
        <taxon>Fungi</taxon>
        <taxon>Dikarya</taxon>
        <taxon>Ascomycota</taxon>
        <taxon>Pezizomycotina</taxon>
        <taxon>Lecanoromycetes</taxon>
        <taxon>OSLEUM clade</taxon>
        <taxon>Umbilicariomycetidae</taxon>
        <taxon>Umbilicariales</taxon>
        <taxon>Umbilicariaceae</taxon>
        <taxon>Lasallia</taxon>
    </lineage>
</organism>
<accession>A0A1W5DB75</accession>
<evidence type="ECO:0000313" key="4">
    <source>
        <dbReference type="Proteomes" id="UP000192927"/>
    </source>
</evidence>
<reference evidence="4" key="1">
    <citation type="submission" date="2017-03" db="EMBL/GenBank/DDBJ databases">
        <authorList>
            <person name="Sharma R."/>
            <person name="Thines M."/>
        </authorList>
    </citation>
    <scope>NUCLEOTIDE SEQUENCE [LARGE SCALE GENOMIC DNA]</scope>
</reference>
<feature type="compositionally biased region" description="Low complexity" evidence="1">
    <location>
        <begin position="52"/>
        <end position="70"/>
    </location>
</feature>
<dbReference type="Pfam" id="PF24864">
    <property type="entry name" value="DUF7730"/>
    <property type="match status" value="1"/>
</dbReference>
<dbReference type="Proteomes" id="UP000192927">
    <property type="component" value="Unassembled WGS sequence"/>
</dbReference>